<gene>
    <name evidence="6" type="ordered locus">Amet_0316</name>
</gene>
<dbReference type="EMBL" id="CP000724">
    <property type="protein sequence ID" value="ABR46546.1"/>
    <property type="molecule type" value="Genomic_DNA"/>
</dbReference>
<dbReference type="CDD" id="cd00156">
    <property type="entry name" value="REC"/>
    <property type="match status" value="1"/>
</dbReference>
<dbReference type="PANTHER" id="PTHR44591:SF3">
    <property type="entry name" value="RESPONSE REGULATORY DOMAIN-CONTAINING PROTEIN"/>
    <property type="match status" value="1"/>
</dbReference>
<evidence type="ECO:0000313" key="7">
    <source>
        <dbReference type="Proteomes" id="UP000001572"/>
    </source>
</evidence>
<feature type="domain" description="Response regulatory" evidence="5">
    <location>
        <begin position="4"/>
        <end position="117"/>
    </location>
</feature>
<organism evidence="6 7">
    <name type="scientific">Alkaliphilus metalliredigens (strain QYMF)</name>
    <dbReference type="NCBI Taxonomy" id="293826"/>
    <lineage>
        <taxon>Bacteria</taxon>
        <taxon>Bacillati</taxon>
        <taxon>Bacillota</taxon>
        <taxon>Clostridia</taxon>
        <taxon>Peptostreptococcales</taxon>
        <taxon>Natronincolaceae</taxon>
        <taxon>Alkaliphilus</taxon>
    </lineage>
</organism>
<evidence type="ECO:0000256" key="2">
    <source>
        <dbReference type="ARBA" id="ARBA00022553"/>
    </source>
</evidence>
<dbReference type="AlphaFoldDB" id="A6TK28"/>
<proteinExistence type="predicted"/>
<dbReference type="STRING" id="293826.Amet_0316"/>
<sequence length="120" mass="13531">MPHKILIIDDQPRICSLLEEVFKKDYEVYLATEANKALEIIETAQPDLAIVDMNLGQESGVDLIEKMLEIKNDLLLVMLTGNYTPRHKERGAELGVKAFLEKPFDIIEMRSCIASILSNG</sequence>
<dbReference type="PROSITE" id="PS50110">
    <property type="entry name" value="RESPONSE_REGULATORY"/>
    <property type="match status" value="1"/>
</dbReference>
<evidence type="ECO:0000256" key="4">
    <source>
        <dbReference type="PROSITE-ProRule" id="PRU00169"/>
    </source>
</evidence>
<dbReference type="Pfam" id="PF00072">
    <property type="entry name" value="Response_reg"/>
    <property type="match status" value="1"/>
</dbReference>
<reference evidence="7" key="1">
    <citation type="journal article" date="2016" name="Genome Announc.">
        <title>Complete genome sequence of Alkaliphilus metalliredigens strain QYMF, an alkaliphilic and metal-reducing bacterium isolated from borax-contaminated leachate ponds.</title>
        <authorList>
            <person name="Hwang C."/>
            <person name="Copeland A."/>
            <person name="Lucas S."/>
            <person name="Lapidus A."/>
            <person name="Barry K."/>
            <person name="Detter J.C."/>
            <person name="Glavina Del Rio T."/>
            <person name="Hammon N."/>
            <person name="Israni S."/>
            <person name="Dalin E."/>
            <person name="Tice H."/>
            <person name="Pitluck S."/>
            <person name="Chertkov O."/>
            <person name="Brettin T."/>
            <person name="Bruce D."/>
            <person name="Han C."/>
            <person name="Schmutz J."/>
            <person name="Larimer F."/>
            <person name="Land M.L."/>
            <person name="Hauser L."/>
            <person name="Kyrpides N."/>
            <person name="Mikhailova N."/>
            <person name="Ye Q."/>
            <person name="Zhou J."/>
            <person name="Richardson P."/>
            <person name="Fields M.W."/>
        </authorList>
    </citation>
    <scope>NUCLEOTIDE SEQUENCE [LARGE SCALE GENOMIC DNA]</scope>
    <source>
        <strain evidence="7">QYMF</strain>
    </source>
</reference>
<comment type="function">
    <text evidence="3">May play the central regulatory role in sporulation. It may be an element of the effector pathway responsible for the activation of sporulation genes in response to nutritional stress. Spo0A may act in concert with spo0H (a sigma factor) to control the expression of some genes that are critical to the sporulation process.</text>
</comment>
<dbReference type="KEGG" id="amt:Amet_0316"/>
<dbReference type="HOGENOM" id="CLU_000445_69_8_9"/>
<evidence type="ECO:0000256" key="3">
    <source>
        <dbReference type="ARBA" id="ARBA00024867"/>
    </source>
</evidence>
<accession>A6TK28</accession>
<evidence type="ECO:0000256" key="1">
    <source>
        <dbReference type="ARBA" id="ARBA00018672"/>
    </source>
</evidence>
<keyword evidence="2 4" id="KW-0597">Phosphoprotein</keyword>
<dbReference type="RefSeq" id="WP_011971454.1">
    <property type="nucleotide sequence ID" value="NC_009633.1"/>
</dbReference>
<evidence type="ECO:0000313" key="6">
    <source>
        <dbReference type="EMBL" id="ABR46546.1"/>
    </source>
</evidence>
<name>A6TK28_ALKMQ</name>
<dbReference type="InterPro" id="IPR001789">
    <property type="entry name" value="Sig_transdc_resp-reg_receiver"/>
</dbReference>
<dbReference type="SUPFAM" id="SSF52172">
    <property type="entry name" value="CheY-like"/>
    <property type="match status" value="1"/>
</dbReference>
<keyword evidence="7" id="KW-1185">Reference proteome</keyword>
<protein>
    <recommendedName>
        <fullName evidence="1">Stage 0 sporulation protein A homolog</fullName>
    </recommendedName>
</protein>
<dbReference type="SMART" id="SM00448">
    <property type="entry name" value="REC"/>
    <property type="match status" value="1"/>
</dbReference>
<dbReference type="PANTHER" id="PTHR44591">
    <property type="entry name" value="STRESS RESPONSE REGULATOR PROTEIN 1"/>
    <property type="match status" value="1"/>
</dbReference>
<dbReference type="eggNOG" id="COG0745">
    <property type="taxonomic scope" value="Bacteria"/>
</dbReference>
<dbReference type="Gene3D" id="3.40.50.2300">
    <property type="match status" value="1"/>
</dbReference>
<feature type="modified residue" description="4-aspartylphosphate" evidence="4">
    <location>
        <position position="52"/>
    </location>
</feature>
<dbReference type="InterPro" id="IPR011006">
    <property type="entry name" value="CheY-like_superfamily"/>
</dbReference>
<dbReference type="OrthoDB" id="9790669at2"/>
<dbReference type="InterPro" id="IPR050595">
    <property type="entry name" value="Bact_response_regulator"/>
</dbReference>
<dbReference type="Proteomes" id="UP000001572">
    <property type="component" value="Chromosome"/>
</dbReference>
<dbReference type="GO" id="GO:0000160">
    <property type="term" value="P:phosphorelay signal transduction system"/>
    <property type="evidence" value="ECO:0007669"/>
    <property type="project" value="InterPro"/>
</dbReference>
<evidence type="ECO:0000259" key="5">
    <source>
        <dbReference type="PROSITE" id="PS50110"/>
    </source>
</evidence>